<dbReference type="Pfam" id="PF01814">
    <property type="entry name" value="Hemerythrin"/>
    <property type="match status" value="1"/>
</dbReference>
<dbReference type="Gene3D" id="1.20.120.520">
    <property type="entry name" value="nmb1532 protein domain like"/>
    <property type="match status" value="1"/>
</dbReference>
<keyword evidence="4" id="KW-1185">Reference proteome</keyword>
<dbReference type="OrthoDB" id="58416at2759"/>
<dbReference type="GeneID" id="54576939"/>
<dbReference type="RefSeq" id="XP_033684804.1">
    <property type="nucleotide sequence ID" value="XM_033823609.1"/>
</dbReference>
<protein>
    <recommendedName>
        <fullName evidence="2">Hemerythrin-like domain-containing protein</fullName>
    </recommendedName>
</protein>
<evidence type="ECO:0000256" key="1">
    <source>
        <dbReference type="SAM" id="MobiDB-lite"/>
    </source>
</evidence>
<name>A0A6A6IJQ5_9PLEO</name>
<gene>
    <name evidence="3" type="ORF">BU26DRAFT_425182</name>
</gene>
<dbReference type="Proteomes" id="UP000800094">
    <property type="component" value="Unassembled WGS sequence"/>
</dbReference>
<evidence type="ECO:0000313" key="4">
    <source>
        <dbReference type="Proteomes" id="UP000800094"/>
    </source>
</evidence>
<feature type="non-terminal residue" evidence="3">
    <location>
        <position position="1"/>
    </location>
</feature>
<dbReference type="PANTHER" id="PTHR38048:SF2">
    <property type="entry name" value="HEMERYTHRIN-LIKE DOMAIN-CONTAINING PROTEIN"/>
    <property type="match status" value="1"/>
</dbReference>
<dbReference type="PANTHER" id="PTHR38048">
    <property type="entry name" value="EXPRESSED PROTEIN"/>
    <property type="match status" value="1"/>
</dbReference>
<dbReference type="AlphaFoldDB" id="A0A6A6IJQ5"/>
<proteinExistence type="predicted"/>
<reference evidence="3" key="1">
    <citation type="journal article" date="2020" name="Stud. Mycol.">
        <title>101 Dothideomycetes genomes: a test case for predicting lifestyles and emergence of pathogens.</title>
        <authorList>
            <person name="Haridas S."/>
            <person name="Albert R."/>
            <person name="Binder M."/>
            <person name="Bloem J."/>
            <person name="Labutti K."/>
            <person name="Salamov A."/>
            <person name="Andreopoulos B."/>
            <person name="Baker S."/>
            <person name="Barry K."/>
            <person name="Bills G."/>
            <person name="Bluhm B."/>
            <person name="Cannon C."/>
            <person name="Castanera R."/>
            <person name="Culley D."/>
            <person name="Daum C."/>
            <person name="Ezra D."/>
            <person name="Gonzalez J."/>
            <person name="Henrissat B."/>
            <person name="Kuo A."/>
            <person name="Liang C."/>
            <person name="Lipzen A."/>
            <person name="Lutzoni F."/>
            <person name="Magnuson J."/>
            <person name="Mondo S."/>
            <person name="Nolan M."/>
            <person name="Ohm R."/>
            <person name="Pangilinan J."/>
            <person name="Park H.-J."/>
            <person name="Ramirez L."/>
            <person name="Alfaro M."/>
            <person name="Sun H."/>
            <person name="Tritt A."/>
            <person name="Yoshinaga Y."/>
            <person name="Zwiers L.-H."/>
            <person name="Turgeon B."/>
            <person name="Goodwin S."/>
            <person name="Spatafora J."/>
            <person name="Crous P."/>
            <person name="Grigoriev I."/>
        </authorList>
    </citation>
    <scope>NUCLEOTIDE SEQUENCE</scope>
    <source>
        <strain evidence="3">CBS 122368</strain>
    </source>
</reference>
<dbReference type="EMBL" id="ML987194">
    <property type="protein sequence ID" value="KAF2249800.1"/>
    <property type="molecule type" value="Genomic_DNA"/>
</dbReference>
<dbReference type="InterPro" id="IPR053206">
    <property type="entry name" value="Dimeric_xanthone_biosynth"/>
</dbReference>
<feature type="region of interest" description="Disordered" evidence="1">
    <location>
        <begin position="1"/>
        <end position="22"/>
    </location>
</feature>
<evidence type="ECO:0000259" key="2">
    <source>
        <dbReference type="Pfam" id="PF01814"/>
    </source>
</evidence>
<feature type="domain" description="Hemerythrin-like" evidence="2">
    <location>
        <begin position="33"/>
        <end position="122"/>
    </location>
</feature>
<evidence type="ECO:0000313" key="3">
    <source>
        <dbReference type="EMBL" id="KAF2249800.1"/>
    </source>
</evidence>
<dbReference type="InterPro" id="IPR012312">
    <property type="entry name" value="Hemerythrin-like"/>
</dbReference>
<organism evidence="3 4">
    <name type="scientific">Trematosphaeria pertusa</name>
    <dbReference type="NCBI Taxonomy" id="390896"/>
    <lineage>
        <taxon>Eukaryota</taxon>
        <taxon>Fungi</taxon>
        <taxon>Dikarya</taxon>
        <taxon>Ascomycota</taxon>
        <taxon>Pezizomycotina</taxon>
        <taxon>Dothideomycetes</taxon>
        <taxon>Pleosporomycetidae</taxon>
        <taxon>Pleosporales</taxon>
        <taxon>Massarineae</taxon>
        <taxon>Trematosphaeriaceae</taxon>
        <taxon>Trematosphaeria</taxon>
    </lineage>
</organism>
<accession>A0A6A6IJQ5</accession>
<sequence length="128" mass="14625">WAHQPFSLLPIPGQPRAPTHQSSNPSILYIARDIANVHNALLRDLNAIYLQHSSVYTPTDISDLTFYIKAWGDAVQHHHHGEETVLFPTYDAMAEEVGEKDSVMGRNVEQHRLFEPGFVKMMEYIEEV</sequence>